<dbReference type="EMBL" id="JAWPEI010000011">
    <property type="protein sequence ID" value="KAK4710898.1"/>
    <property type="molecule type" value="Genomic_DNA"/>
</dbReference>
<dbReference type="Pfam" id="PF13650">
    <property type="entry name" value="Asp_protease_2"/>
    <property type="match status" value="1"/>
</dbReference>
<evidence type="ECO:0000313" key="3">
    <source>
        <dbReference type="Proteomes" id="UP001311915"/>
    </source>
</evidence>
<comment type="caution">
    <text evidence="2">The sequence shown here is derived from an EMBL/GenBank/DDBJ whole genome shotgun (WGS) entry which is preliminary data.</text>
</comment>
<protein>
    <recommendedName>
        <fullName evidence="4">Gag-asp_proteas domain-containing protein</fullName>
    </recommendedName>
</protein>
<name>A0AAV9KCM1_9SOLN</name>
<evidence type="ECO:0000313" key="2">
    <source>
        <dbReference type="EMBL" id="KAK4710898.1"/>
    </source>
</evidence>
<keyword evidence="3" id="KW-1185">Reference proteome</keyword>
<dbReference type="Proteomes" id="UP001311915">
    <property type="component" value="Unassembled WGS sequence"/>
</dbReference>
<gene>
    <name evidence="2" type="ORF">R3W88_005411</name>
</gene>
<dbReference type="Gene3D" id="2.40.70.10">
    <property type="entry name" value="Acid Proteases"/>
    <property type="match status" value="1"/>
</dbReference>
<organism evidence="2 3">
    <name type="scientific">Solanum pinnatisectum</name>
    <name type="common">tansyleaf nightshade</name>
    <dbReference type="NCBI Taxonomy" id="50273"/>
    <lineage>
        <taxon>Eukaryota</taxon>
        <taxon>Viridiplantae</taxon>
        <taxon>Streptophyta</taxon>
        <taxon>Embryophyta</taxon>
        <taxon>Tracheophyta</taxon>
        <taxon>Spermatophyta</taxon>
        <taxon>Magnoliopsida</taxon>
        <taxon>eudicotyledons</taxon>
        <taxon>Gunneridae</taxon>
        <taxon>Pentapetalae</taxon>
        <taxon>asterids</taxon>
        <taxon>lamiids</taxon>
        <taxon>Solanales</taxon>
        <taxon>Solanaceae</taxon>
        <taxon>Solanoideae</taxon>
        <taxon>Solaneae</taxon>
        <taxon>Solanum</taxon>
    </lineage>
</organism>
<accession>A0AAV9KCM1</accession>
<evidence type="ECO:0008006" key="4">
    <source>
        <dbReference type="Google" id="ProtNLM"/>
    </source>
</evidence>
<sequence length="268" mass="29628">MLKKIMVDQAHLAADVRNNQLAKQNLEKQFGQFSSAQNSRPQGGLPGNTDPNPKQVNAVSTRSGLQLKEIAPNERNTEVVNKESEPKEGGLKENEVVASEERVQPIVRPPLPFPQKFKKQKEDECFGKLRLIEYETVALTEECNSRIQNKLPIKLKDSGSFTVQITIGQSIHARGLYDLGASINLMPTSLYKKLGLGSPKPTTIILQLVDRSVARPKGVVEDILVQVGSLIFLVDFVVLNFEPDPDIPFILGRPFLETSKAMTDVTTG</sequence>
<dbReference type="SUPFAM" id="SSF50630">
    <property type="entry name" value="Acid proteases"/>
    <property type="match status" value="1"/>
</dbReference>
<proteinExistence type="predicted"/>
<reference evidence="2 3" key="1">
    <citation type="submission" date="2023-10" db="EMBL/GenBank/DDBJ databases">
        <title>Genome-Wide Identification Analysis in wild type Solanum Pinnatisectum Reveals Some Genes Defensing Phytophthora Infestans.</title>
        <authorList>
            <person name="Sun C."/>
        </authorList>
    </citation>
    <scope>NUCLEOTIDE SEQUENCE [LARGE SCALE GENOMIC DNA]</scope>
    <source>
        <strain evidence="2">LQN</strain>
        <tissue evidence="2">Leaf</tissue>
    </source>
</reference>
<feature type="compositionally biased region" description="Polar residues" evidence="1">
    <location>
        <begin position="31"/>
        <end position="41"/>
    </location>
</feature>
<evidence type="ECO:0000256" key="1">
    <source>
        <dbReference type="SAM" id="MobiDB-lite"/>
    </source>
</evidence>
<dbReference type="PANTHER" id="PTHR33067:SF39">
    <property type="entry name" value="TRANSCRIPTION FACTOR INTERACTOR AND REGULATOR CCHC(ZN) FAMILY"/>
    <property type="match status" value="1"/>
</dbReference>
<dbReference type="AlphaFoldDB" id="A0AAV9KCM1"/>
<dbReference type="CDD" id="cd00303">
    <property type="entry name" value="retropepsin_like"/>
    <property type="match status" value="1"/>
</dbReference>
<feature type="region of interest" description="Disordered" evidence="1">
    <location>
        <begin position="74"/>
        <end position="97"/>
    </location>
</feature>
<feature type="region of interest" description="Disordered" evidence="1">
    <location>
        <begin position="31"/>
        <end position="55"/>
    </location>
</feature>
<dbReference type="PANTHER" id="PTHR33067">
    <property type="entry name" value="RNA-DIRECTED DNA POLYMERASE-RELATED"/>
    <property type="match status" value="1"/>
</dbReference>
<dbReference type="InterPro" id="IPR021109">
    <property type="entry name" value="Peptidase_aspartic_dom_sf"/>
</dbReference>